<dbReference type="RefSeq" id="WP_425345752.1">
    <property type="nucleotide sequence ID" value="NZ_JBGUBD010000006.1"/>
</dbReference>
<reference evidence="2 3" key="1">
    <citation type="submission" date="2024-08" db="EMBL/GenBank/DDBJ databases">
        <title>Whole-genome sequencing of halo(alkali)philic microorganisms from hypersaline lakes.</title>
        <authorList>
            <person name="Sorokin D.Y."/>
            <person name="Merkel A.Y."/>
            <person name="Messina E."/>
            <person name="Yakimov M."/>
        </authorList>
    </citation>
    <scope>NUCLEOTIDE SEQUENCE [LARGE SCALE GENOMIC DNA]</scope>
    <source>
        <strain evidence="2 3">AB-hyl4</strain>
    </source>
</reference>
<dbReference type="EMBL" id="JBGUBD010000006">
    <property type="protein sequence ID" value="MFA9478827.1"/>
    <property type="molecule type" value="Genomic_DNA"/>
</dbReference>
<dbReference type="Pfam" id="PF19778">
    <property type="entry name" value="RE_endonuc"/>
    <property type="match status" value="1"/>
</dbReference>
<evidence type="ECO:0000313" key="3">
    <source>
        <dbReference type="Proteomes" id="UP001575105"/>
    </source>
</evidence>
<name>A0ABV4U7L2_9BACT</name>
<organism evidence="2 3">
    <name type="scientific">Natronomicrosphaera hydrolytica</name>
    <dbReference type="NCBI Taxonomy" id="3242702"/>
    <lineage>
        <taxon>Bacteria</taxon>
        <taxon>Pseudomonadati</taxon>
        <taxon>Planctomycetota</taxon>
        <taxon>Phycisphaerae</taxon>
        <taxon>Phycisphaerales</taxon>
        <taxon>Phycisphaeraceae</taxon>
        <taxon>Natronomicrosphaera</taxon>
    </lineage>
</organism>
<sequence>MPDQLSANFRPFSTEIEKILLEHKIEHHVRPDKPRTKIKLNKSLLDDPAFQTMWEKVSRRTRYRLDLNSEKLVKNAAKSVKDHFAVHNISRKVEITTSDLKVSAKGISAGRVRENRAEQVDFAERLPDPLSYLSARIDLSRKSLSRILKDSGTFANFSKHPARYLEDCTRLIRHTLSAELVEGVTYEPVDGSCYEQRKLNELDGQEVSHSLDRIVTLPEDDGEPLRSLTQPVAVDSSVEYSFAMDMQNRSDVLCFAKLPNGFKVPTPVGDYNPDWVIIKKDEQDEPILYLVRENKDTLAEEILRESERYKIRCARKHFEALGIDYAVCVTADQV</sequence>
<dbReference type="Proteomes" id="UP001575105">
    <property type="component" value="Unassembled WGS sequence"/>
</dbReference>
<dbReference type="InterPro" id="IPR045572">
    <property type="entry name" value="RE_endonuc_C"/>
</dbReference>
<keyword evidence="3" id="KW-1185">Reference proteome</keyword>
<evidence type="ECO:0000313" key="2">
    <source>
        <dbReference type="EMBL" id="MFA9478827.1"/>
    </source>
</evidence>
<accession>A0ABV4U7L2</accession>
<comment type="caution">
    <text evidence="2">The sequence shown here is derived from an EMBL/GenBank/DDBJ whole genome shotgun (WGS) entry which is preliminary data.</text>
</comment>
<protein>
    <recommendedName>
        <fullName evidence="1">Type III restriction enzyme C-terminal endonuclease domain-containing protein</fullName>
    </recommendedName>
</protein>
<proteinExistence type="predicted"/>
<gene>
    <name evidence="2" type="ORF">ACERK3_11035</name>
</gene>
<evidence type="ECO:0000259" key="1">
    <source>
        <dbReference type="Pfam" id="PF19778"/>
    </source>
</evidence>
<feature type="domain" description="Type III restriction enzyme C-terminal endonuclease" evidence="1">
    <location>
        <begin position="227"/>
        <end position="329"/>
    </location>
</feature>